<dbReference type="AlphaFoldDB" id="A0A8C4VIC1"/>
<evidence type="ECO:0000256" key="10">
    <source>
        <dbReference type="ARBA" id="ARBA00022475"/>
    </source>
</evidence>
<feature type="compositionally biased region" description="Low complexity" evidence="33">
    <location>
        <begin position="51"/>
        <end position="65"/>
    </location>
</feature>
<dbReference type="InterPro" id="IPR036688">
    <property type="entry name" value="MoeA_C_domain_IV_sf"/>
</dbReference>
<evidence type="ECO:0000256" key="30">
    <source>
        <dbReference type="ARBA" id="ARBA00059974"/>
    </source>
</evidence>
<protein>
    <recommendedName>
        <fullName evidence="32">Gephyrin</fullName>
        <ecNumber evidence="9">2.10.1.1</ecNumber>
        <ecNumber evidence="8">2.7.7.75</ecNumber>
    </recommendedName>
</protein>
<keyword evidence="20" id="KW-0501">Molybdenum cofactor biosynthesis</keyword>
<evidence type="ECO:0000256" key="7">
    <source>
        <dbReference type="ARBA" id="ARBA00008339"/>
    </source>
</evidence>
<evidence type="ECO:0000256" key="4">
    <source>
        <dbReference type="ARBA" id="ARBA00004514"/>
    </source>
</evidence>
<dbReference type="GO" id="GO:0098970">
    <property type="term" value="P:postsynaptic neurotransmitter receptor diffusion trapping"/>
    <property type="evidence" value="ECO:0007669"/>
    <property type="project" value="TreeGrafter"/>
</dbReference>
<dbReference type="SUPFAM" id="SSF63882">
    <property type="entry name" value="MoeA N-terminal region -like"/>
    <property type="match status" value="1"/>
</dbReference>
<dbReference type="InterPro" id="IPR005110">
    <property type="entry name" value="MoeA_linker/N"/>
</dbReference>
<dbReference type="GO" id="GO:0046872">
    <property type="term" value="F:metal ion binding"/>
    <property type="evidence" value="ECO:0007669"/>
    <property type="project" value="UniProtKB-KW"/>
</dbReference>
<comment type="similarity">
    <text evidence="7">In the C-terminal section; belongs to the MoeA family.</text>
</comment>
<comment type="cofactor">
    <cofactor evidence="1">
        <name>Mg(2+)</name>
        <dbReference type="ChEBI" id="CHEBI:18420"/>
    </cofactor>
</comment>
<dbReference type="Gene3D" id="3.90.105.10">
    <property type="entry name" value="Molybdopterin biosynthesis moea protein, domain 2"/>
    <property type="match status" value="1"/>
</dbReference>
<dbReference type="InterPro" id="IPR038987">
    <property type="entry name" value="MoeA-like"/>
</dbReference>
<dbReference type="PROSITE" id="PS01079">
    <property type="entry name" value="MOCF_BIOSYNTHESIS_2"/>
    <property type="match status" value="1"/>
</dbReference>
<evidence type="ECO:0000256" key="32">
    <source>
        <dbReference type="ARBA" id="ARBA00073890"/>
    </source>
</evidence>
<keyword evidence="19" id="KW-0472">Membrane</keyword>
<reference evidence="35" key="2">
    <citation type="submission" date="2025-09" db="UniProtKB">
        <authorList>
            <consortium name="Ensembl"/>
        </authorList>
    </citation>
    <scope>IDENTIFICATION</scope>
</reference>
<dbReference type="FunFam" id="3.90.105.10:FF:000004">
    <property type="entry name" value="Molybdopterin molybdenumtransferase"/>
    <property type="match status" value="1"/>
</dbReference>
<dbReference type="GO" id="GO:0097112">
    <property type="term" value="P:gamma-aminobutyric acid receptor clustering"/>
    <property type="evidence" value="ECO:0007669"/>
    <property type="project" value="TreeGrafter"/>
</dbReference>
<keyword evidence="25" id="KW-0449">Lipoprotein</keyword>
<dbReference type="Pfam" id="PF00994">
    <property type="entry name" value="MoCF_biosynth"/>
    <property type="match status" value="3"/>
</dbReference>
<keyword evidence="36" id="KW-1185">Reference proteome</keyword>
<evidence type="ECO:0000256" key="26">
    <source>
        <dbReference type="ARBA" id="ARBA00034105"/>
    </source>
</evidence>
<keyword evidence="16" id="KW-0067">ATP-binding</keyword>
<dbReference type="OMA" id="ESPYPMI"/>
<comment type="catalytic activity">
    <reaction evidence="27">
        <text>adenylyl-molybdopterin + molybdate = Mo-molybdopterin + AMP + H(+)</text>
        <dbReference type="Rhea" id="RHEA:35047"/>
        <dbReference type="ChEBI" id="CHEBI:15378"/>
        <dbReference type="ChEBI" id="CHEBI:36264"/>
        <dbReference type="ChEBI" id="CHEBI:62727"/>
        <dbReference type="ChEBI" id="CHEBI:71302"/>
        <dbReference type="ChEBI" id="CHEBI:456215"/>
        <dbReference type="EC" id="2.10.1.1"/>
    </reaction>
    <physiologicalReaction direction="left-to-right" evidence="27">
        <dbReference type="Rhea" id="RHEA:35048"/>
    </physiologicalReaction>
</comment>
<keyword evidence="22" id="KW-0628">Postsynaptic cell membrane</keyword>
<name>A0A8C4VIC1_FALTI</name>
<dbReference type="PANTHER" id="PTHR10192:SF5">
    <property type="entry name" value="GEPHYRIN"/>
    <property type="match status" value="1"/>
</dbReference>
<dbReference type="SMART" id="SM00852">
    <property type="entry name" value="MoCF_biosynth"/>
    <property type="match status" value="2"/>
</dbReference>
<dbReference type="FunFam" id="2.170.190.11:FF:000001">
    <property type="entry name" value="Molybdopterin molybdenumtransferase"/>
    <property type="match status" value="1"/>
</dbReference>
<dbReference type="UniPathway" id="UPA00344"/>
<evidence type="ECO:0000256" key="24">
    <source>
        <dbReference type="ARBA" id="ARBA00023273"/>
    </source>
</evidence>
<comment type="subcellular location">
    <subcellularLocation>
        <location evidence="3">Cell projection</location>
        <location evidence="3">Dendrite</location>
    </subcellularLocation>
    <subcellularLocation>
        <location evidence="2">Cytoplasm</location>
        <location evidence="2">Cytoskeleton</location>
    </subcellularLocation>
    <subcellularLocation>
        <location evidence="4">Cytoplasm</location>
        <location evidence="4">Cytosol</location>
    </subcellularLocation>
    <subcellularLocation>
        <location evidence="31">Postsynaptic cell membrane</location>
        <topology evidence="31">Lipid-anchor</topology>
        <orientation evidence="31">Cytoplasmic side</orientation>
    </subcellularLocation>
    <subcellularLocation>
        <location evidence="26">Postsynaptic density</location>
    </subcellularLocation>
</comment>
<dbReference type="GO" id="GO:0061599">
    <property type="term" value="F:molybdopterin molybdotransferase activity"/>
    <property type="evidence" value="ECO:0007669"/>
    <property type="project" value="UniProtKB-EC"/>
</dbReference>
<comment type="function">
    <text evidence="30">Microtubule-associated protein involved in membrane protein-cytoskeleton interactions. It is thought to anchor the inhibitory glycine receptor (GLYR) to subsynaptic microtubules. Acts as a major instructive molecule at inhibitory synapses, where it also clusters GABA type A receptors.</text>
</comment>
<keyword evidence="15" id="KW-0547">Nucleotide-binding</keyword>
<evidence type="ECO:0000256" key="5">
    <source>
        <dbReference type="ARBA" id="ARBA00005046"/>
    </source>
</evidence>
<dbReference type="InterPro" id="IPR001453">
    <property type="entry name" value="MoaB/Mog_dom"/>
</dbReference>
<dbReference type="GO" id="GO:0007529">
    <property type="term" value="P:establishment of synaptic specificity at neuromuscular junction"/>
    <property type="evidence" value="ECO:0007669"/>
    <property type="project" value="TreeGrafter"/>
</dbReference>
<feature type="region of interest" description="Disordered" evidence="33">
    <location>
        <begin position="1"/>
        <end position="68"/>
    </location>
</feature>
<feature type="compositionally biased region" description="Polar residues" evidence="33">
    <location>
        <begin position="455"/>
        <end position="480"/>
    </location>
</feature>
<evidence type="ECO:0000256" key="22">
    <source>
        <dbReference type="ARBA" id="ARBA00023257"/>
    </source>
</evidence>
<dbReference type="GO" id="GO:0005524">
    <property type="term" value="F:ATP binding"/>
    <property type="evidence" value="ECO:0007669"/>
    <property type="project" value="UniProtKB-KW"/>
</dbReference>
<evidence type="ECO:0000256" key="9">
    <source>
        <dbReference type="ARBA" id="ARBA00013269"/>
    </source>
</evidence>
<evidence type="ECO:0000256" key="11">
    <source>
        <dbReference type="ARBA" id="ARBA00022490"/>
    </source>
</evidence>
<dbReference type="EC" id="2.7.7.75" evidence="8"/>
<keyword evidence="14" id="KW-0479">Metal-binding</keyword>
<evidence type="ECO:0000256" key="19">
    <source>
        <dbReference type="ARBA" id="ARBA00023136"/>
    </source>
</evidence>
<evidence type="ECO:0000256" key="29">
    <source>
        <dbReference type="ARBA" id="ARBA00055539"/>
    </source>
</evidence>
<accession>A0A8C4VIC1</accession>
<dbReference type="FunFam" id="3.40.980.10:FF:000001">
    <property type="entry name" value="Molybdopterin molybdenumtransferase"/>
    <property type="match status" value="1"/>
</dbReference>
<evidence type="ECO:0000256" key="16">
    <source>
        <dbReference type="ARBA" id="ARBA00022840"/>
    </source>
</evidence>
<evidence type="ECO:0000256" key="12">
    <source>
        <dbReference type="ARBA" id="ARBA00022505"/>
    </source>
</evidence>
<keyword evidence="23" id="KW-0511">Multifunctional enzyme</keyword>
<evidence type="ECO:0000256" key="2">
    <source>
        <dbReference type="ARBA" id="ARBA00004245"/>
    </source>
</evidence>
<evidence type="ECO:0000256" key="18">
    <source>
        <dbReference type="ARBA" id="ARBA00023018"/>
    </source>
</evidence>
<comment type="function">
    <text evidence="29">Also has a catalytic activity and catalyzes two steps in the biosynthesis of the molybdenum cofactor. In the first step, molybdopterin is adenylated. Subsequently, molybdate is inserted into adenylated molybdopterin and AMP is released.</text>
</comment>
<feature type="region of interest" description="Disordered" evidence="33">
    <location>
        <begin position="339"/>
        <end position="392"/>
    </location>
</feature>
<feature type="region of interest" description="Disordered" evidence="33">
    <location>
        <begin position="454"/>
        <end position="497"/>
    </location>
</feature>
<proteinExistence type="inferred from homology"/>
<dbReference type="Pfam" id="PF03454">
    <property type="entry name" value="MoeA_C"/>
    <property type="match status" value="1"/>
</dbReference>
<dbReference type="InterPro" id="IPR005111">
    <property type="entry name" value="MoeA_C_domain_IV"/>
</dbReference>
<dbReference type="InterPro" id="IPR036425">
    <property type="entry name" value="MoaB/Mog-like_dom_sf"/>
</dbReference>
<keyword evidence="24" id="KW-0966">Cell projection</keyword>
<dbReference type="SUPFAM" id="SSF63867">
    <property type="entry name" value="MoeA C-terminal domain-like"/>
    <property type="match status" value="1"/>
</dbReference>
<evidence type="ECO:0000256" key="28">
    <source>
        <dbReference type="ARBA" id="ARBA00051501"/>
    </source>
</evidence>
<keyword evidence="12" id="KW-0500">Molybdenum</keyword>
<evidence type="ECO:0000256" key="15">
    <source>
        <dbReference type="ARBA" id="ARBA00022741"/>
    </source>
</evidence>
<sequence length="973" mass="104470">MAAGPGGGAGCPAPPGRDSSCQRRRCRRDVERHRGRRVPARRRSPQGPVHRQGCAGPPAPGRARQPPAPGLAVSALDWCCLGRAQHASLALTGPGAAPRLPRARLHPLAPPRPAPGWPRRLAPPRSALLLPLCARAALALLSPPPRSLPVSAVAAPGNMASEGMILTNHDHQIRVGVLTVSDSCFRNLAEDRSGINLKDLVQDPSLLGGTISAYKIVPDEIEEIKETLIDWCDEKELNLILTTGGTGFAPRDVTPEATKEVIEREAPGMALAMLMGSLNVTPLGMLSRPVCGIRGKTLIINLPGSKKGSQECFQFILPALPHAIDLLRDAIVKVKEVHDELEDLPSPPPPLSPPPTTSPHKQTEDKGVQCEEEEEEKKDSGVASTEDSSSSHITAAAIAAKKHPSYTSSAVIMAKGEQPIPGLISYCHHAAGSAGELIPDSIISRGVQVLPRDTASLSTTPSESPRAQATSRLSTASCPTPKQIRRPDESKGVASRVGSLKVQSRCSSKENILRASHSAVDITKVARRHRMSPFPLTSMDKAFITVLEMTPVLGTEIINYRDGMGRVLAQDVYAKDNLPPFPASVKDGYAVRAADGPGDRFIIGESQAGEQPTQTVMPGQVMRVTTGAPIPCGADAVVQVEDTELIRESDDGTEELEVRILVQARPGQDIRPIGHDIKRGECVLAKGTHMGPSEIGLLATVGVTEVEVNKFPVVAVMSTGNELLNPEDDLLPGKIRDSNRSTLLATIQEHGYPTINLGIVGDKKPDVFKEEGTQSFQNTAETGLPDCPDDLLNALNEGISRADVIITSGGVSMGEKDYLKQVLDIDLHAQIHFGRVFMKPGLPTTFATLDIDGVRKIIFALPGNPVSAVVTCNLFVVPALRKMQGILDPRPTIIKARLSCDVKLDPRPEYHRCILTWHHQEPLPWAQSTGNQMSSRLMSMRSANGLLMLPPKTEQYVELHKGEVVDVMVIGRL</sequence>
<dbReference type="Pfam" id="PF03453">
    <property type="entry name" value="MoeA_N"/>
    <property type="match status" value="1"/>
</dbReference>
<dbReference type="CDD" id="cd00887">
    <property type="entry name" value="MoeA"/>
    <property type="match status" value="1"/>
</dbReference>
<dbReference type="Ensembl" id="ENSFTIT00000026042.1">
    <property type="protein sequence ID" value="ENSFTIP00000024987.1"/>
    <property type="gene ID" value="ENSFTIG00000015922.1"/>
</dbReference>
<evidence type="ECO:0000256" key="27">
    <source>
        <dbReference type="ARBA" id="ARBA00050229"/>
    </source>
</evidence>
<dbReference type="GO" id="GO:0005829">
    <property type="term" value="C:cytosol"/>
    <property type="evidence" value="ECO:0007669"/>
    <property type="project" value="UniProtKB-SubCell"/>
</dbReference>
<organism evidence="35 36">
    <name type="scientific">Falco tinnunculus</name>
    <name type="common">Common kestrel</name>
    <dbReference type="NCBI Taxonomy" id="100819"/>
    <lineage>
        <taxon>Eukaryota</taxon>
        <taxon>Metazoa</taxon>
        <taxon>Chordata</taxon>
        <taxon>Craniata</taxon>
        <taxon>Vertebrata</taxon>
        <taxon>Euteleostomi</taxon>
        <taxon>Archelosauria</taxon>
        <taxon>Archosauria</taxon>
        <taxon>Dinosauria</taxon>
        <taxon>Saurischia</taxon>
        <taxon>Theropoda</taxon>
        <taxon>Coelurosauria</taxon>
        <taxon>Aves</taxon>
        <taxon>Neognathae</taxon>
        <taxon>Neoaves</taxon>
        <taxon>Telluraves</taxon>
        <taxon>Australaves</taxon>
        <taxon>Falconiformes</taxon>
        <taxon>Falconidae</taxon>
        <taxon>Falco</taxon>
    </lineage>
</organism>
<dbReference type="GO" id="GO:0005856">
    <property type="term" value="C:cytoskeleton"/>
    <property type="evidence" value="ECO:0007669"/>
    <property type="project" value="UniProtKB-SubCell"/>
</dbReference>
<dbReference type="InterPro" id="IPR008284">
    <property type="entry name" value="MoCF_biosynth_CS"/>
</dbReference>
<feature type="compositionally biased region" description="Gly residues" evidence="33">
    <location>
        <begin position="1"/>
        <end position="10"/>
    </location>
</feature>
<evidence type="ECO:0000256" key="6">
    <source>
        <dbReference type="ARBA" id="ARBA00007589"/>
    </source>
</evidence>
<evidence type="ECO:0000313" key="35">
    <source>
        <dbReference type="Ensembl" id="ENSFTIP00000024987.1"/>
    </source>
</evidence>
<evidence type="ECO:0000259" key="34">
    <source>
        <dbReference type="SMART" id="SM00852"/>
    </source>
</evidence>
<dbReference type="GO" id="GO:0099634">
    <property type="term" value="C:postsynaptic specialization membrane"/>
    <property type="evidence" value="ECO:0007669"/>
    <property type="project" value="GOC"/>
</dbReference>
<comment type="catalytic activity">
    <reaction evidence="28">
        <text>molybdopterin + ATP + H(+) = adenylyl-molybdopterin + diphosphate</text>
        <dbReference type="Rhea" id="RHEA:31331"/>
        <dbReference type="ChEBI" id="CHEBI:15378"/>
        <dbReference type="ChEBI" id="CHEBI:30616"/>
        <dbReference type="ChEBI" id="CHEBI:33019"/>
        <dbReference type="ChEBI" id="CHEBI:58698"/>
        <dbReference type="ChEBI" id="CHEBI:62727"/>
        <dbReference type="EC" id="2.7.7.75"/>
    </reaction>
    <physiologicalReaction direction="left-to-right" evidence="28">
        <dbReference type="Rhea" id="RHEA:31332"/>
    </physiologicalReaction>
</comment>
<evidence type="ECO:0000256" key="20">
    <source>
        <dbReference type="ARBA" id="ARBA00023150"/>
    </source>
</evidence>
<dbReference type="GO" id="GO:0014069">
    <property type="term" value="C:postsynaptic density"/>
    <property type="evidence" value="ECO:0007669"/>
    <property type="project" value="UniProtKB-SubCell"/>
</dbReference>
<dbReference type="EC" id="2.10.1.1" evidence="9"/>
<feature type="domain" description="MoaB/Mog" evidence="34">
    <location>
        <begin position="176"/>
        <end position="323"/>
    </location>
</feature>
<dbReference type="SUPFAM" id="SSF53218">
    <property type="entry name" value="Molybdenum cofactor biosynthesis proteins"/>
    <property type="match status" value="3"/>
</dbReference>
<feature type="compositionally biased region" description="Pro residues" evidence="33">
    <location>
        <begin position="345"/>
        <end position="357"/>
    </location>
</feature>
<evidence type="ECO:0000256" key="8">
    <source>
        <dbReference type="ARBA" id="ARBA00012509"/>
    </source>
</evidence>
<dbReference type="Gene3D" id="2.170.190.11">
    <property type="entry name" value="Molybdopterin biosynthesis moea protein, domain 3"/>
    <property type="match status" value="1"/>
</dbReference>
<feature type="compositionally biased region" description="Basic residues" evidence="33">
    <location>
        <begin position="22"/>
        <end position="44"/>
    </location>
</feature>
<dbReference type="GO" id="GO:0006777">
    <property type="term" value="P:Mo-molybdopterin cofactor biosynthetic process"/>
    <property type="evidence" value="ECO:0007669"/>
    <property type="project" value="UniProtKB-KW"/>
</dbReference>
<dbReference type="Gene3D" id="3.40.980.10">
    <property type="entry name" value="MoaB/Mog-like domain"/>
    <property type="match status" value="2"/>
</dbReference>
<dbReference type="NCBIfam" id="TIGR00177">
    <property type="entry name" value="molyb_syn"/>
    <property type="match status" value="1"/>
</dbReference>
<dbReference type="FunFam" id="2.40.340.10:FF:000001">
    <property type="entry name" value="Molybdopterin molybdenumtransferase"/>
    <property type="match status" value="1"/>
</dbReference>
<evidence type="ECO:0000256" key="1">
    <source>
        <dbReference type="ARBA" id="ARBA00001946"/>
    </source>
</evidence>
<keyword evidence="11" id="KW-0963">Cytoplasm</keyword>
<comment type="similarity">
    <text evidence="6">In the N-terminal section; belongs to the MoaB/Mog family.</text>
</comment>
<dbReference type="FunFam" id="3.40.980.10:FF:000002">
    <property type="entry name" value="Molybdopterin molybdenumtransferase"/>
    <property type="match status" value="1"/>
</dbReference>
<reference evidence="35" key="1">
    <citation type="submission" date="2025-08" db="UniProtKB">
        <authorList>
            <consortium name="Ensembl"/>
        </authorList>
    </citation>
    <scope>IDENTIFICATION</scope>
</reference>
<dbReference type="GO" id="GO:0030425">
    <property type="term" value="C:dendrite"/>
    <property type="evidence" value="ECO:0007669"/>
    <property type="project" value="UniProtKB-SubCell"/>
</dbReference>
<keyword evidence="17" id="KW-0460">Magnesium</keyword>
<evidence type="ECO:0000256" key="23">
    <source>
        <dbReference type="ARBA" id="ARBA00023268"/>
    </source>
</evidence>
<comment type="pathway">
    <text evidence="5">Cofactor biosynthesis; molybdopterin biosynthesis.</text>
</comment>
<dbReference type="GO" id="GO:0072579">
    <property type="term" value="P:glycine receptor clustering"/>
    <property type="evidence" value="ECO:0007669"/>
    <property type="project" value="TreeGrafter"/>
</dbReference>
<keyword evidence="21" id="KW-0206">Cytoskeleton</keyword>
<evidence type="ECO:0000256" key="33">
    <source>
        <dbReference type="SAM" id="MobiDB-lite"/>
    </source>
</evidence>
<feature type="domain" description="MoaB/Mog" evidence="34">
    <location>
        <begin position="715"/>
        <end position="882"/>
    </location>
</feature>
<evidence type="ECO:0000256" key="17">
    <source>
        <dbReference type="ARBA" id="ARBA00022842"/>
    </source>
</evidence>
<evidence type="ECO:0000256" key="13">
    <source>
        <dbReference type="ARBA" id="ARBA00022679"/>
    </source>
</evidence>
<keyword evidence="18" id="KW-0770">Synapse</keyword>
<dbReference type="Gene3D" id="2.40.340.10">
    <property type="entry name" value="MoeA, C-terminal, domain IV"/>
    <property type="match status" value="1"/>
</dbReference>
<dbReference type="GO" id="GO:0061598">
    <property type="term" value="F:molybdopterin adenylyltransferase activity"/>
    <property type="evidence" value="ECO:0007669"/>
    <property type="project" value="UniProtKB-EC"/>
</dbReference>
<dbReference type="OrthoDB" id="4349954at2759"/>
<dbReference type="CDD" id="cd00886">
    <property type="entry name" value="MogA_MoaB"/>
    <property type="match status" value="1"/>
</dbReference>
<evidence type="ECO:0000256" key="21">
    <source>
        <dbReference type="ARBA" id="ARBA00023212"/>
    </source>
</evidence>
<evidence type="ECO:0000313" key="36">
    <source>
        <dbReference type="Proteomes" id="UP000694562"/>
    </source>
</evidence>
<dbReference type="PROSITE" id="PS01078">
    <property type="entry name" value="MOCF_BIOSYNTHESIS_1"/>
    <property type="match status" value="1"/>
</dbReference>
<evidence type="ECO:0000256" key="14">
    <source>
        <dbReference type="ARBA" id="ARBA00022723"/>
    </source>
</evidence>
<evidence type="ECO:0000256" key="31">
    <source>
        <dbReference type="ARBA" id="ARBA00060421"/>
    </source>
</evidence>
<dbReference type="PANTHER" id="PTHR10192">
    <property type="entry name" value="MOLYBDOPTERIN BIOSYNTHESIS PROTEIN"/>
    <property type="match status" value="1"/>
</dbReference>
<keyword evidence="10" id="KW-1003">Cell membrane</keyword>
<evidence type="ECO:0000256" key="25">
    <source>
        <dbReference type="ARBA" id="ARBA00023288"/>
    </source>
</evidence>
<keyword evidence="13" id="KW-0808">Transferase</keyword>
<dbReference type="Proteomes" id="UP000694562">
    <property type="component" value="Unplaced"/>
</dbReference>
<dbReference type="InterPro" id="IPR036135">
    <property type="entry name" value="MoeA_linker/N_sf"/>
</dbReference>
<evidence type="ECO:0000256" key="3">
    <source>
        <dbReference type="ARBA" id="ARBA00004279"/>
    </source>
</evidence>